<feature type="region of interest" description="Disordered" evidence="1">
    <location>
        <begin position="32"/>
        <end position="65"/>
    </location>
</feature>
<evidence type="ECO:0000313" key="3">
    <source>
        <dbReference type="EMBL" id="MFC5501821.1"/>
    </source>
</evidence>
<evidence type="ECO:0000313" key="4">
    <source>
        <dbReference type="Proteomes" id="UP001596039"/>
    </source>
</evidence>
<name>A0ABW0NPH1_9MICO</name>
<sequence>MRARAMVLGAVGSAIVLTAAWQLGVVFDSRTVNPPPSPGSSGSTSPGPSSSGTTVSGSFTGTSENTQYGSVQVKIVVVSGKITDVVALHLTDQGGRSVQLSKAAAPILRSEVLASQSAKVSNVSGATYTSDAYLRSVQSAIDKAGI</sequence>
<feature type="domain" description="FMN-binding" evidence="2">
    <location>
        <begin position="67"/>
        <end position="144"/>
    </location>
</feature>
<dbReference type="Gene3D" id="3.90.1010.20">
    <property type="match status" value="1"/>
</dbReference>
<accession>A0ABW0NPH1</accession>
<keyword evidence="4" id="KW-1185">Reference proteome</keyword>
<dbReference type="Proteomes" id="UP001596039">
    <property type="component" value="Unassembled WGS sequence"/>
</dbReference>
<evidence type="ECO:0000256" key="1">
    <source>
        <dbReference type="SAM" id="MobiDB-lite"/>
    </source>
</evidence>
<feature type="compositionally biased region" description="Low complexity" evidence="1">
    <location>
        <begin position="39"/>
        <end position="63"/>
    </location>
</feature>
<comment type="caution">
    <text evidence="3">The sequence shown here is derived from an EMBL/GenBank/DDBJ whole genome shotgun (WGS) entry which is preliminary data.</text>
</comment>
<evidence type="ECO:0000259" key="2">
    <source>
        <dbReference type="SMART" id="SM00900"/>
    </source>
</evidence>
<organism evidence="3 4">
    <name type="scientific">Lysinimonas soli</name>
    <dbReference type="NCBI Taxonomy" id="1074233"/>
    <lineage>
        <taxon>Bacteria</taxon>
        <taxon>Bacillati</taxon>
        <taxon>Actinomycetota</taxon>
        <taxon>Actinomycetes</taxon>
        <taxon>Micrococcales</taxon>
        <taxon>Microbacteriaceae</taxon>
        <taxon>Lysinimonas</taxon>
    </lineage>
</organism>
<protein>
    <submittedName>
        <fullName evidence="3">FMN-binding protein</fullName>
    </submittedName>
</protein>
<reference evidence="4" key="1">
    <citation type="journal article" date="2019" name="Int. J. Syst. Evol. Microbiol.">
        <title>The Global Catalogue of Microorganisms (GCM) 10K type strain sequencing project: providing services to taxonomists for standard genome sequencing and annotation.</title>
        <authorList>
            <consortium name="The Broad Institute Genomics Platform"/>
            <consortium name="The Broad Institute Genome Sequencing Center for Infectious Disease"/>
            <person name="Wu L."/>
            <person name="Ma J."/>
        </authorList>
    </citation>
    <scope>NUCLEOTIDE SEQUENCE [LARGE SCALE GENOMIC DNA]</scope>
    <source>
        <strain evidence="4">CGMCC 4.6997</strain>
    </source>
</reference>
<dbReference type="SMART" id="SM00900">
    <property type="entry name" value="FMN_bind"/>
    <property type="match status" value="1"/>
</dbReference>
<dbReference type="EMBL" id="JBHSMG010000001">
    <property type="protein sequence ID" value="MFC5501821.1"/>
    <property type="molecule type" value="Genomic_DNA"/>
</dbReference>
<proteinExistence type="predicted"/>
<dbReference type="Pfam" id="PF04205">
    <property type="entry name" value="FMN_bind"/>
    <property type="match status" value="1"/>
</dbReference>
<dbReference type="RefSeq" id="WP_386739457.1">
    <property type="nucleotide sequence ID" value="NZ_JBHSMG010000001.1"/>
</dbReference>
<gene>
    <name evidence="3" type="ORF">ACFPJ4_06155</name>
</gene>
<dbReference type="InterPro" id="IPR007329">
    <property type="entry name" value="FMN-bd"/>
</dbReference>